<evidence type="ECO:0000256" key="3">
    <source>
        <dbReference type="SAM" id="MobiDB-lite"/>
    </source>
</evidence>
<feature type="binding site" evidence="2">
    <location>
        <position position="7"/>
    </location>
    <ligand>
        <name>Zn(2+)</name>
        <dbReference type="ChEBI" id="CHEBI:29105"/>
    </ligand>
</feature>
<accession>A0A8W7H5U9</accession>
<evidence type="ECO:0000259" key="4">
    <source>
        <dbReference type="PROSITE" id="PS50157"/>
    </source>
</evidence>
<feature type="domain" description="C2H2-type" evidence="4">
    <location>
        <begin position="374"/>
        <end position="401"/>
    </location>
</feature>
<dbReference type="OrthoDB" id="10039931at2759"/>
<dbReference type="GO" id="GO:0008270">
    <property type="term" value="F:zinc ion binding"/>
    <property type="evidence" value="ECO:0007669"/>
    <property type="project" value="UniProtKB-UniRule"/>
</dbReference>
<evidence type="ECO:0000313" key="6">
    <source>
        <dbReference type="EnsemblMetazoa" id="AAEL002258-PC"/>
    </source>
</evidence>
<dbReference type="InterPro" id="IPR039970">
    <property type="entry name" value="TF_Grauzone"/>
</dbReference>
<dbReference type="EnsemblMetazoa" id="AAEL002258-RB">
    <property type="protein sequence ID" value="AAEL002258-PB"/>
    <property type="gene ID" value="AAEL002258"/>
</dbReference>
<feature type="domain" description="ZAD" evidence="5">
    <location>
        <begin position="5"/>
        <end position="77"/>
    </location>
</feature>
<dbReference type="PROSITE" id="PS00028">
    <property type="entry name" value="ZINC_FINGER_C2H2_1"/>
    <property type="match status" value="8"/>
</dbReference>
<dbReference type="AlphaFoldDB" id="A0A8W7H5U9"/>
<feature type="binding site" evidence="2">
    <location>
        <position position="53"/>
    </location>
    <ligand>
        <name>Zn(2+)</name>
        <dbReference type="ChEBI" id="CHEBI:29105"/>
    </ligand>
</feature>
<gene>
    <name evidence="6" type="primary">5574114</name>
</gene>
<name>A0A8W7H5U9_AEDAE</name>
<feature type="domain" description="C2H2-type" evidence="4">
    <location>
        <begin position="463"/>
        <end position="491"/>
    </location>
</feature>
<feature type="domain" description="C2H2-type" evidence="4">
    <location>
        <begin position="319"/>
        <end position="342"/>
    </location>
</feature>
<dbReference type="EnsemblMetazoa" id="AAEL002258-RD">
    <property type="protein sequence ID" value="AAEL002258-PD"/>
    <property type="gene ID" value="AAEL002258"/>
</dbReference>
<evidence type="ECO:0000313" key="7">
    <source>
        <dbReference type="Proteomes" id="UP000008820"/>
    </source>
</evidence>
<evidence type="ECO:0008006" key="8">
    <source>
        <dbReference type="Google" id="ProtNLM"/>
    </source>
</evidence>
<reference evidence="6" key="2">
    <citation type="submission" date="2022-10" db="UniProtKB">
        <authorList>
            <consortium name="EnsemblMetazoa"/>
        </authorList>
    </citation>
    <scope>IDENTIFICATION</scope>
    <source>
        <strain evidence="6">LVP_AGWG</strain>
    </source>
</reference>
<dbReference type="GO" id="GO:0005634">
    <property type="term" value="C:nucleus"/>
    <property type="evidence" value="ECO:0007669"/>
    <property type="project" value="InterPro"/>
</dbReference>
<dbReference type="InterPro" id="IPR013087">
    <property type="entry name" value="Znf_C2H2_type"/>
</dbReference>
<feature type="domain" description="C2H2-type" evidence="4">
    <location>
        <begin position="435"/>
        <end position="463"/>
    </location>
</feature>
<reference evidence="6 7" key="1">
    <citation type="submission" date="2017-06" db="EMBL/GenBank/DDBJ databases">
        <title>Aedes aegypti genome working group (AGWG) sequencing and assembly.</title>
        <authorList>
            <consortium name="Aedes aegypti Genome Working Group (AGWG)"/>
            <person name="Matthews B.J."/>
        </authorList>
    </citation>
    <scope>NUCLEOTIDE SEQUENCE [LARGE SCALE GENOMIC DNA]</scope>
    <source>
        <strain evidence="6 7">LVP_AGWG</strain>
    </source>
</reference>
<protein>
    <recommendedName>
        <fullName evidence="8">Transcription factor grauzone</fullName>
    </recommendedName>
</protein>
<feature type="domain" description="C2H2-type" evidence="4">
    <location>
        <begin position="345"/>
        <end position="373"/>
    </location>
</feature>
<keyword evidence="7" id="KW-1185">Reference proteome</keyword>
<dbReference type="PANTHER" id="PTHR23225">
    <property type="entry name" value="ZINC FINGER PROTEIN"/>
    <property type="match status" value="1"/>
</dbReference>
<dbReference type="Proteomes" id="UP000008820">
    <property type="component" value="Chromosome 2"/>
</dbReference>
<feature type="compositionally biased region" description="Acidic residues" evidence="3">
    <location>
        <begin position="162"/>
        <end position="180"/>
    </location>
</feature>
<proteinExistence type="predicted"/>
<feature type="binding site" evidence="2">
    <location>
        <position position="10"/>
    </location>
    <ligand>
        <name>Zn(2+)</name>
        <dbReference type="ChEBI" id="CHEBI:29105"/>
    </ligand>
</feature>
<dbReference type="Gene3D" id="3.30.160.60">
    <property type="entry name" value="Classic Zinc Finger"/>
    <property type="match status" value="4"/>
</dbReference>
<organism evidence="6 7">
    <name type="scientific">Aedes aegypti</name>
    <name type="common">Yellowfever mosquito</name>
    <name type="synonym">Culex aegypti</name>
    <dbReference type="NCBI Taxonomy" id="7159"/>
    <lineage>
        <taxon>Eukaryota</taxon>
        <taxon>Metazoa</taxon>
        <taxon>Ecdysozoa</taxon>
        <taxon>Arthropoda</taxon>
        <taxon>Hexapoda</taxon>
        <taxon>Insecta</taxon>
        <taxon>Pterygota</taxon>
        <taxon>Neoptera</taxon>
        <taxon>Endopterygota</taxon>
        <taxon>Diptera</taxon>
        <taxon>Nematocera</taxon>
        <taxon>Culicoidea</taxon>
        <taxon>Culicidae</taxon>
        <taxon>Culicinae</taxon>
        <taxon>Aedini</taxon>
        <taxon>Aedes</taxon>
        <taxon>Stegomyia</taxon>
    </lineage>
</organism>
<dbReference type="InterPro" id="IPR036236">
    <property type="entry name" value="Znf_C2H2_sf"/>
</dbReference>
<evidence type="ECO:0000256" key="1">
    <source>
        <dbReference type="PROSITE-ProRule" id="PRU00042"/>
    </source>
</evidence>
<dbReference type="Gene3D" id="3.40.1800.20">
    <property type="match status" value="1"/>
</dbReference>
<feature type="domain" description="C2H2-type" evidence="4">
    <location>
        <begin position="288"/>
        <end position="316"/>
    </location>
</feature>
<dbReference type="SMART" id="SM00355">
    <property type="entry name" value="ZnF_C2H2"/>
    <property type="match status" value="9"/>
</dbReference>
<keyword evidence="2" id="KW-0862">Zinc</keyword>
<dbReference type="SUPFAM" id="SSF57667">
    <property type="entry name" value="beta-beta-alpha zinc fingers"/>
    <property type="match status" value="4"/>
</dbReference>
<feature type="compositionally biased region" description="Basic residues" evidence="3">
    <location>
        <begin position="198"/>
        <end position="214"/>
    </location>
</feature>
<dbReference type="Pfam" id="PF00096">
    <property type="entry name" value="zf-C2H2"/>
    <property type="match status" value="3"/>
</dbReference>
<dbReference type="Pfam" id="PF12874">
    <property type="entry name" value="zf-met"/>
    <property type="match status" value="2"/>
</dbReference>
<dbReference type="SMART" id="SM00868">
    <property type="entry name" value="zf-AD"/>
    <property type="match status" value="1"/>
</dbReference>
<dbReference type="EnsemblMetazoa" id="AAEL002258-RC">
    <property type="protein sequence ID" value="AAEL002258-PC"/>
    <property type="gene ID" value="AAEL002258"/>
</dbReference>
<sequence length="531" mass="61332">MNMAETCRLCLGQNPNSAPMTVEDVDFRKKVDRIFFFRVARNQDVPTMVCEACKTTVSGFYDYAEQVQKNQEFLRTALVPTTSSNSLEVVASYETVDIEDAGGSVKMEYMVKKEPDDAEWMGLNTYCEATIGADRSDGEVQVDSKAFNQKQDPEWTPLQMYQEEDDDDEDDDDDVSYDSDSDTKPYLEEGEYVEDVKPKRKSKPKHGSAKKARTDRKSDEPTIDELVLQHYKLSCDLCSEPLEDFTELRKHYKYVHDEQGYLKCCNKKIFKKCWMVEHIQLHLNPDAFHCDICNKSYSSSKVLKEHTKEVHSPNESRPFKCDVCLKPFVSNAHLNAHIMVAHGSVQCPQCPKVLASQGSLKKHLVAMHGDGEQHVCDVCARVFRSKQCFDTHVKGHLGTRTENRVQCSMCSVWLTDKYCLTKHIRRMHIQPEVALSCELCGKQVRNQDALNCHMRRAHTESRFACEICHKKFKRPHHMREHVAIHHTGEALYGCNHCPERFNTKNKQYMHRKTAHPAEWEEEMRKRVMKDA</sequence>
<feature type="region of interest" description="Disordered" evidence="3">
    <location>
        <begin position="137"/>
        <end position="221"/>
    </location>
</feature>
<dbReference type="PANTHER" id="PTHR23225:SF2">
    <property type="entry name" value="AT09679P-RELATED"/>
    <property type="match status" value="1"/>
</dbReference>
<keyword evidence="2" id="KW-0479">Metal-binding</keyword>
<dbReference type="SUPFAM" id="SSF57716">
    <property type="entry name" value="Glucocorticoid receptor-like (DNA-binding domain)"/>
    <property type="match status" value="1"/>
</dbReference>
<feature type="domain" description="C2H2-type" evidence="4">
    <location>
        <begin position="492"/>
        <end position="520"/>
    </location>
</feature>
<evidence type="ECO:0000256" key="2">
    <source>
        <dbReference type="PROSITE-ProRule" id="PRU01263"/>
    </source>
</evidence>
<dbReference type="InterPro" id="IPR012934">
    <property type="entry name" value="Znf_AD"/>
</dbReference>
<dbReference type="GO" id="GO:0003700">
    <property type="term" value="F:DNA-binding transcription factor activity"/>
    <property type="evidence" value="ECO:0007669"/>
    <property type="project" value="InterPro"/>
</dbReference>
<feature type="binding site" evidence="2">
    <location>
        <position position="50"/>
    </location>
    <ligand>
        <name>Zn(2+)</name>
        <dbReference type="ChEBI" id="CHEBI:29105"/>
    </ligand>
</feature>
<dbReference type="PROSITE" id="PS51915">
    <property type="entry name" value="ZAD"/>
    <property type="match status" value="1"/>
</dbReference>
<dbReference type="PROSITE" id="PS50157">
    <property type="entry name" value="ZINC_FINGER_C2H2_2"/>
    <property type="match status" value="7"/>
</dbReference>
<dbReference type="KEGG" id="aag:5574114"/>
<dbReference type="Pfam" id="PF07776">
    <property type="entry name" value="zf-AD"/>
    <property type="match status" value="1"/>
</dbReference>
<keyword evidence="1" id="KW-0863">Zinc-finger</keyword>
<evidence type="ECO:0000259" key="5">
    <source>
        <dbReference type="PROSITE" id="PS51915"/>
    </source>
</evidence>
<dbReference type="OMA" id="KHLVAMH"/>